<evidence type="ECO:0000256" key="4">
    <source>
        <dbReference type="ARBA" id="ARBA00021364"/>
    </source>
</evidence>
<evidence type="ECO:0000313" key="12">
    <source>
        <dbReference type="Proteomes" id="UP000466523"/>
    </source>
</evidence>
<keyword evidence="5" id="KW-0963">Cytoplasm</keyword>
<dbReference type="EMBL" id="JAACYR010000234">
    <property type="protein sequence ID" value="NDJ92061.1"/>
    <property type="molecule type" value="Genomic_DNA"/>
</dbReference>
<evidence type="ECO:0000256" key="8">
    <source>
        <dbReference type="PROSITE-ProRule" id="PRU01331"/>
    </source>
</evidence>
<dbReference type="PANTHER" id="PTHR43407:SF1">
    <property type="entry name" value="LENGSIN"/>
    <property type="match status" value="1"/>
</dbReference>
<comment type="similarity">
    <text evidence="2 8 9">Belongs to the glutamine synthetase family.</text>
</comment>
<evidence type="ECO:0000259" key="10">
    <source>
        <dbReference type="PROSITE" id="PS51987"/>
    </source>
</evidence>
<evidence type="ECO:0000256" key="2">
    <source>
        <dbReference type="ARBA" id="ARBA00009897"/>
    </source>
</evidence>
<gene>
    <name evidence="11" type="ORF">GWR20_23610</name>
</gene>
<dbReference type="InterPro" id="IPR014746">
    <property type="entry name" value="Gln_synth/guanido_kin_cat_dom"/>
</dbReference>
<dbReference type="PROSITE" id="PS00181">
    <property type="entry name" value="GLNA_ATP"/>
    <property type="match status" value="1"/>
</dbReference>
<dbReference type="PROSITE" id="PS51987">
    <property type="entry name" value="GS_CATALYTIC"/>
    <property type="match status" value="1"/>
</dbReference>
<sequence>HAADDLMLFKYIIKNTAWAHGKTVTFMPKPLFGDNGSGMHVHLSLWKNGDPLFYDEAGYAGLSDIARYCIGGILHHAPSLLAFTNPTINS</sequence>
<evidence type="ECO:0000313" key="11">
    <source>
        <dbReference type="EMBL" id="NDJ92061.1"/>
    </source>
</evidence>
<dbReference type="GO" id="GO:0005737">
    <property type="term" value="C:cytoplasm"/>
    <property type="evidence" value="ECO:0007669"/>
    <property type="project" value="UniProtKB-SubCell"/>
</dbReference>
<dbReference type="Proteomes" id="UP000466523">
    <property type="component" value="Unassembled WGS sequence"/>
</dbReference>
<dbReference type="SUPFAM" id="SSF55931">
    <property type="entry name" value="Glutamine synthetase/guanido kinase"/>
    <property type="match status" value="1"/>
</dbReference>
<reference evidence="11 12" key="1">
    <citation type="submission" date="2020-01" db="EMBL/GenBank/DDBJ databases">
        <authorList>
            <person name="Sanchez-Estrada R."/>
            <person name="Gonzalez-Y-Merchand J.A."/>
            <person name="Rivera-Gutierrez S."/>
        </authorList>
    </citation>
    <scope>NUCLEOTIDE SEQUENCE [LARGE SCALE GENOMIC DNA]</scope>
    <source>
        <strain evidence="11 12">CST 7247</strain>
    </source>
</reference>
<dbReference type="Pfam" id="PF00120">
    <property type="entry name" value="Gln-synt_C"/>
    <property type="match status" value="1"/>
</dbReference>
<dbReference type="AlphaFoldDB" id="A0A7K3LI64"/>
<comment type="subcellular location">
    <subcellularLocation>
        <location evidence="1">Cytoplasm</location>
    </subcellularLocation>
</comment>
<organism evidence="11 12">
    <name type="scientific">Mycolicibacter kumamotonensis</name>
    <dbReference type="NCBI Taxonomy" id="354243"/>
    <lineage>
        <taxon>Bacteria</taxon>
        <taxon>Bacillati</taxon>
        <taxon>Actinomycetota</taxon>
        <taxon>Actinomycetes</taxon>
        <taxon>Mycobacteriales</taxon>
        <taxon>Mycobacteriaceae</taxon>
        <taxon>Mycolicibacter</taxon>
    </lineage>
</organism>
<keyword evidence="11" id="KW-0436">Ligase</keyword>
<feature type="non-terminal residue" evidence="11">
    <location>
        <position position="90"/>
    </location>
</feature>
<evidence type="ECO:0000256" key="3">
    <source>
        <dbReference type="ARBA" id="ARBA00012937"/>
    </source>
</evidence>
<accession>A0A7K3LI64</accession>
<feature type="domain" description="GS catalytic" evidence="10">
    <location>
        <begin position="1"/>
        <end position="90"/>
    </location>
</feature>
<protein>
    <recommendedName>
        <fullName evidence="4">Glutamine synthetase</fullName>
        <ecNumber evidence="3">6.3.1.2</ecNumber>
    </recommendedName>
    <alternativeName>
        <fullName evidence="6">Glutamate--ammonia ligase</fullName>
    </alternativeName>
    <alternativeName>
        <fullName evidence="7">Glutamine synthetase I beta</fullName>
    </alternativeName>
</protein>
<dbReference type="EC" id="6.3.1.2" evidence="3"/>
<evidence type="ECO:0000256" key="7">
    <source>
        <dbReference type="ARBA" id="ARBA00033230"/>
    </source>
</evidence>
<dbReference type="PANTHER" id="PTHR43407">
    <property type="entry name" value="GLUTAMINE SYNTHETASE"/>
    <property type="match status" value="1"/>
</dbReference>
<evidence type="ECO:0000256" key="6">
    <source>
        <dbReference type="ARBA" id="ARBA00030668"/>
    </source>
</evidence>
<proteinExistence type="inferred from homology"/>
<dbReference type="GO" id="GO:0004356">
    <property type="term" value="F:glutamine synthetase activity"/>
    <property type="evidence" value="ECO:0007669"/>
    <property type="project" value="UniProtKB-EC"/>
</dbReference>
<feature type="non-terminal residue" evidence="11">
    <location>
        <position position="1"/>
    </location>
</feature>
<comment type="caution">
    <text evidence="11">The sequence shown here is derived from an EMBL/GenBank/DDBJ whole genome shotgun (WGS) entry which is preliminary data.</text>
</comment>
<dbReference type="InterPro" id="IPR008146">
    <property type="entry name" value="Gln_synth_cat_dom"/>
</dbReference>
<evidence type="ECO:0000256" key="1">
    <source>
        <dbReference type="ARBA" id="ARBA00004496"/>
    </source>
</evidence>
<dbReference type="GO" id="GO:0019740">
    <property type="term" value="P:nitrogen utilization"/>
    <property type="evidence" value="ECO:0007669"/>
    <property type="project" value="TreeGrafter"/>
</dbReference>
<evidence type="ECO:0000256" key="5">
    <source>
        <dbReference type="ARBA" id="ARBA00022490"/>
    </source>
</evidence>
<dbReference type="SMART" id="SM01230">
    <property type="entry name" value="Gln-synt_C"/>
    <property type="match status" value="1"/>
</dbReference>
<name>A0A7K3LI64_9MYCO</name>
<dbReference type="GO" id="GO:0016020">
    <property type="term" value="C:membrane"/>
    <property type="evidence" value="ECO:0007669"/>
    <property type="project" value="TreeGrafter"/>
</dbReference>
<evidence type="ECO:0000256" key="9">
    <source>
        <dbReference type="RuleBase" id="RU000384"/>
    </source>
</evidence>
<dbReference type="InterPro" id="IPR027303">
    <property type="entry name" value="Gln_synth_gly_rich_site"/>
</dbReference>
<dbReference type="GO" id="GO:0006542">
    <property type="term" value="P:glutamine biosynthetic process"/>
    <property type="evidence" value="ECO:0007669"/>
    <property type="project" value="TreeGrafter"/>
</dbReference>
<dbReference type="Gene3D" id="3.30.590.10">
    <property type="entry name" value="Glutamine synthetase/guanido kinase, catalytic domain"/>
    <property type="match status" value="1"/>
</dbReference>